<dbReference type="EMBL" id="MU857055">
    <property type="protein sequence ID" value="KAK4150704.1"/>
    <property type="molecule type" value="Genomic_DNA"/>
</dbReference>
<protein>
    <recommendedName>
        <fullName evidence="6">Plus3 domain-containing protein</fullName>
    </recommendedName>
</protein>
<dbReference type="AlphaFoldDB" id="A0AAN6VG78"/>
<dbReference type="PANTHER" id="PTHR13115:SF8">
    <property type="entry name" value="RNA POLYMERASE-ASSOCIATED PROTEIN RTF1 HOMOLOG"/>
    <property type="match status" value="1"/>
</dbReference>
<dbReference type="GO" id="GO:0003677">
    <property type="term" value="F:DNA binding"/>
    <property type="evidence" value="ECO:0007669"/>
    <property type="project" value="InterPro"/>
</dbReference>
<dbReference type="PANTHER" id="PTHR13115">
    <property type="entry name" value="RNA POLYMERASE-ASSOCIATED PROTEIN RTF1 HOMOLOG"/>
    <property type="match status" value="1"/>
</dbReference>
<feature type="compositionally biased region" description="Basic residues" evidence="5">
    <location>
        <begin position="227"/>
        <end position="237"/>
    </location>
</feature>
<evidence type="ECO:0000256" key="2">
    <source>
        <dbReference type="ARBA" id="ARBA00023015"/>
    </source>
</evidence>
<dbReference type="SMART" id="SM00719">
    <property type="entry name" value="Plus3"/>
    <property type="match status" value="1"/>
</dbReference>
<dbReference type="InterPro" id="IPR004343">
    <property type="entry name" value="Plus-3_dom"/>
</dbReference>
<dbReference type="GO" id="GO:1990269">
    <property type="term" value="F:RNA polymerase II C-terminal domain phosphoserine binding"/>
    <property type="evidence" value="ECO:0007669"/>
    <property type="project" value="TreeGrafter"/>
</dbReference>
<dbReference type="FunFam" id="3.90.70.200:FF:000005">
    <property type="entry name" value="Related to Pol II transcription elongation factor"/>
    <property type="match status" value="1"/>
</dbReference>
<keyword evidence="8" id="KW-1185">Reference proteome</keyword>
<evidence type="ECO:0000256" key="5">
    <source>
        <dbReference type="SAM" id="MobiDB-lite"/>
    </source>
</evidence>
<feature type="compositionally biased region" description="Low complexity" evidence="5">
    <location>
        <begin position="523"/>
        <end position="542"/>
    </location>
</feature>
<feature type="region of interest" description="Disordered" evidence="5">
    <location>
        <begin position="1"/>
        <end position="131"/>
    </location>
</feature>
<evidence type="ECO:0000256" key="3">
    <source>
        <dbReference type="ARBA" id="ARBA00023163"/>
    </source>
</evidence>
<evidence type="ECO:0000313" key="8">
    <source>
        <dbReference type="Proteomes" id="UP001302745"/>
    </source>
</evidence>
<feature type="region of interest" description="Disordered" evidence="5">
    <location>
        <begin position="145"/>
        <end position="272"/>
    </location>
</feature>
<sequence>MSDIDDELLALAGGDVSSGEDEELMDMSRDGSRSPSPAPASSKEKDTPARGVAIKKTPAKNAKRRGSRSDEESGEEGEASSPPGSPSSQMSAPMDESDSDSDAPQNRDRSADDDPNQYPVEGLFRSHEEKARIMSMREIEREQILAERREENERIRQNRMLRQLKVNQEKDSKKRKASAADLEDATRKPARARTKAGESSDKMDSLRRAREERSNRKEQRERENDRRRQRSPSYRRSRSVDDHDSDVDWRRESRQKSRTPEPRETPPAELRDVERIRVGRTRFAEVCFYPGFEKAITGCYVRINIGPDPTTRQDVYRMAVIKSFTQGRPYAIADRAGHQIVVDSYIKAAHGKAQREWPLITCSDRGFTEGEWNRYKQVCLSEGVPIPTRPELVDKIASINGLIERTWTDQEVSEKLKRQNALHIKYSGVERDHVSKQLDIARARGDEEAINRLQEKLDNLETPRLAFRTSLNSAKKKAENRGPSQQEKLALLNAENRRKNAESVRKAQLLERARTRSGEQADGSGASTPAGAGAAAASNNANGKGGGSGSGTPKTPGGKALLPHIAKLQEQQRSLAKPGMPVIHKPLMDDDIIGALDLDIDIEIEID</sequence>
<dbReference type="Pfam" id="PF03126">
    <property type="entry name" value="Plus-3"/>
    <property type="match status" value="1"/>
</dbReference>
<keyword evidence="2" id="KW-0805">Transcription regulation</keyword>
<evidence type="ECO:0000256" key="4">
    <source>
        <dbReference type="ARBA" id="ARBA00023242"/>
    </source>
</evidence>
<proteinExistence type="predicted"/>
<evidence type="ECO:0000259" key="6">
    <source>
        <dbReference type="PROSITE" id="PS51360"/>
    </source>
</evidence>
<dbReference type="SUPFAM" id="SSF159042">
    <property type="entry name" value="Plus3-like"/>
    <property type="match status" value="1"/>
</dbReference>
<keyword evidence="4" id="KW-0539">Nucleus</keyword>
<gene>
    <name evidence="7" type="ORF">C8A00DRAFT_45953</name>
</gene>
<evidence type="ECO:0000313" key="7">
    <source>
        <dbReference type="EMBL" id="KAK4150704.1"/>
    </source>
</evidence>
<feature type="compositionally biased region" description="Basic and acidic residues" evidence="5">
    <location>
        <begin position="145"/>
        <end position="156"/>
    </location>
</feature>
<feature type="compositionally biased region" description="Low complexity" evidence="5">
    <location>
        <begin position="551"/>
        <end position="560"/>
    </location>
</feature>
<feature type="compositionally biased region" description="Basic and acidic residues" evidence="5">
    <location>
        <begin position="238"/>
        <end position="272"/>
    </location>
</feature>
<organism evidence="7 8">
    <name type="scientific">Chaetomidium leptoderma</name>
    <dbReference type="NCBI Taxonomy" id="669021"/>
    <lineage>
        <taxon>Eukaryota</taxon>
        <taxon>Fungi</taxon>
        <taxon>Dikarya</taxon>
        <taxon>Ascomycota</taxon>
        <taxon>Pezizomycotina</taxon>
        <taxon>Sordariomycetes</taxon>
        <taxon>Sordariomycetidae</taxon>
        <taxon>Sordariales</taxon>
        <taxon>Chaetomiaceae</taxon>
        <taxon>Chaetomidium</taxon>
    </lineage>
</organism>
<feature type="domain" description="Plus3" evidence="6">
    <location>
        <begin position="267"/>
        <end position="404"/>
    </location>
</feature>
<dbReference type="PROSITE" id="PS51360">
    <property type="entry name" value="PLUS3"/>
    <property type="match status" value="1"/>
</dbReference>
<dbReference type="GO" id="GO:0016593">
    <property type="term" value="C:Cdc73/Paf1 complex"/>
    <property type="evidence" value="ECO:0007669"/>
    <property type="project" value="TreeGrafter"/>
</dbReference>
<keyword evidence="3" id="KW-0804">Transcription</keyword>
<feature type="compositionally biased region" description="Low complexity" evidence="5">
    <location>
        <begin position="79"/>
        <end position="88"/>
    </location>
</feature>
<comment type="subcellular location">
    <subcellularLocation>
        <location evidence="1">Nucleus</location>
    </subcellularLocation>
</comment>
<dbReference type="InterPro" id="IPR036128">
    <property type="entry name" value="Plus3-like_sf"/>
</dbReference>
<reference evidence="7" key="2">
    <citation type="submission" date="2023-05" db="EMBL/GenBank/DDBJ databases">
        <authorList>
            <consortium name="Lawrence Berkeley National Laboratory"/>
            <person name="Steindorff A."/>
            <person name="Hensen N."/>
            <person name="Bonometti L."/>
            <person name="Westerberg I."/>
            <person name="Brannstrom I.O."/>
            <person name="Guillou S."/>
            <person name="Cros-Aarteil S."/>
            <person name="Calhoun S."/>
            <person name="Haridas S."/>
            <person name="Kuo A."/>
            <person name="Mondo S."/>
            <person name="Pangilinan J."/>
            <person name="Riley R."/>
            <person name="Labutti K."/>
            <person name="Andreopoulos B."/>
            <person name="Lipzen A."/>
            <person name="Chen C."/>
            <person name="Yanf M."/>
            <person name="Daum C."/>
            <person name="Ng V."/>
            <person name="Clum A."/>
            <person name="Ohm R."/>
            <person name="Martin F."/>
            <person name="Silar P."/>
            <person name="Natvig D."/>
            <person name="Lalanne C."/>
            <person name="Gautier V."/>
            <person name="Ament-Velasquez S.L."/>
            <person name="Kruys A."/>
            <person name="Hutchinson M.I."/>
            <person name="Powell A.J."/>
            <person name="Barry K."/>
            <person name="Miller A.N."/>
            <person name="Grigoriev I.V."/>
            <person name="Debuchy R."/>
            <person name="Gladieux P."/>
            <person name="Thoren M.H."/>
            <person name="Johannesson H."/>
        </authorList>
    </citation>
    <scope>NUCLEOTIDE SEQUENCE</scope>
    <source>
        <strain evidence="7">CBS 538.74</strain>
    </source>
</reference>
<dbReference type="Gene3D" id="3.90.70.200">
    <property type="entry name" value="Plus-3 domain"/>
    <property type="match status" value="1"/>
</dbReference>
<name>A0AAN6VG78_9PEZI</name>
<reference evidence="7" key="1">
    <citation type="journal article" date="2023" name="Mol. Phylogenet. Evol.">
        <title>Genome-scale phylogeny and comparative genomics of the fungal order Sordariales.</title>
        <authorList>
            <person name="Hensen N."/>
            <person name="Bonometti L."/>
            <person name="Westerberg I."/>
            <person name="Brannstrom I.O."/>
            <person name="Guillou S."/>
            <person name="Cros-Aarteil S."/>
            <person name="Calhoun S."/>
            <person name="Haridas S."/>
            <person name="Kuo A."/>
            <person name="Mondo S."/>
            <person name="Pangilinan J."/>
            <person name="Riley R."/>
            <person name="LaButti K."/>
            <person name="Andreopoulos B."/>
            <person name="Lipzen A."/>
            <person name="Chen C."/>
            <person name="Yan M."/>
            <person name="Daum C."/>
            <person name="Ng V."/>
            <person name="Clum A."/>
            <person name="Steindorff A."/>
            <person name="Ohm R.A."/>
            <person name="Martin F."/>
            <person name="Silar P."/>
            <person name="Natvig D.O."/>
            <person name="Lalanne C."/>
            <person name="Gautier V."/>
            <person name="Ament-Velasquez S.L."/>
            <person name="Kruys A."/>
            <person name="Hutchinson M.I."/>
            <person name="Powell A.J."/>
            <person name="Barry K."/>
            <person name="Miller A.N."/>
            <person name="Grigoriev I.V."/>
            <person name="Debuchy R."/>
            <person name="Gladieux P."/>
            <person name="Hiltunen Thoren M."/>
            <person name="Johannesson H."/>
        </authorList>
    </citation>
    <scope>NUCLEOTIDE SEQUENCE</scope>
    <source>
        <strain evidence="7">CBS 538.74</strain>
    </source>
</reference>
<comment type="caution">
    <text evidence="7">The sequence shown here is derived from an EMBL/GenBank/DDBJ whole genome shotgun (WGS) entry which is preliminary data.</text>
</comment>
<dbReference type="Proteomes" id="UP001302745">
    <property type="component" value="Unassembled WGS sequence"/>
</dbReference>
<evidence type="ECO:0000256" key="1">
    <source>
        <dbReference type="ARBA" id="ARBA00004123"/>
    </source>
</evidence>
<feature type="compositionally biased region" description="Basic residues" evidence="5">
    <location>
        <begin position="57"/>
        <end position="66"/>
    </location>
</feature>
<feature type="region of interest" description="Disordered" evidence="5">
    <location>
        <begin position="511"/>
        <end position="560"/>
    </location>
</feature>
<accession>A0AAN6VG78</accession>
<feature type="compositionally biased region" description="Basic and acidic residues" evidence="5">
    <location>
        <begin position="195"/>
        <end position="226"/>
    </location>
</feature>